<reference evidence="1 2" key="1">
    <citation type="submission" date="2020-05" db="EMBL/GenBank/DDBJ databases">
        <title>Characterization of novel class B3 metallo-beta-lactamase from novel Pseudomonas species.</title>
        <authorList>
            <person name="Yamada K."/>
            <person name="Aoki K."/>
            <person name="Ishii Y."/>
        </authorList>
    </citation>
    <scope>NUCLEOTIDE SEQUENCE [LARGE SCALE GENOMIC DNA]</scope>
    <source>
        <strain evidence="1 2">TUM18999</strain>
    </source>
</reference>
<evidence type="ECO:0008006" key="3">
    <source>
        <dbReference type="Google" id="ProtNLM"/>
    </source>
</evidence>
<sequence>MAIYKETVVIGGYLKAREVGSGLPFQKVGLVSTIQHTTETNSLTLPDTTTPQGGEYDSLDRVTSVGLSINFREIYTWVLAALVWGSATSVAATTITGEVHTATVDGTIALAQMPLTISGVSNEAGTTDFNEFDDWVMTGSGIEVVAGGALETAIKASPSGTPYKVSVDYSSAAVDVIEALTNSGKTFEFLFEGENAAGTQKRVEARFFQCRLNLATTMDWINTEDFGGFEATAKVLRDGTKIGAGTSKYFRIKKELPAA</sequence>
<evidence type="ECO:0000313" key="2">
    <source>
        <dbReference type="Proteomes" id="UP000509383"/>
    </source>
</evidence>
<dbReference type="AlphaFoldDB" id="A0A6J4EB38"/>
<protein>
    <recommendedName>
        <fullName evidence="3">Phage tail protein</fullName>
    </recommendedName>
</protein>
<accession>A0A6J4EB38</accession>
<dbReference type="EMBL" id="AP023189">
    <property type="protein sequence ID" value="BCG26456.1"/>
    <property type="molecule type" value="Genomic_DNA"/>
</dbReference>
<name>A0A6J4EB38_9PSED</name>
<dbReference type="KEGG" id="ptw:TUM18999_46470"/>
<dbReference type="RefSeq" id="WP_173180422.1">
    <property type="nucleotide sequence ID" value="NZ_AP023189.1"/>
</dbReference>
<proteinExistence type="predicted"/>
<evidence type="ECO:0000313" key="1">
    <source>
        <dbReference type="EMBL" id="BCG26456.1"/>
    </source>
</evidence>
<dbReference type="Proteomes" id="UP000509383">
    <property type="component" value="Chromosome"/>
</dbReference>
<gene>
    <name evidence="1" type="ORF">TUM18999_46470</name>
</gene>
<organism evidence="1 2">
    <name type="scientific">Pseudomonas tohonis</name>
    <dbReference type="NCBI Taxonomy" id="2725477"/>
    <lineage>
        <taxon>Bacteria</taxon>
        <taxon>Pseudomonadati</taxon>
        <taxon>Pseudomonadota</taxon>
        <taxon>Gammaproteobacteria</taxon>
        <taxon>Pseudomonadales</taxon>
        <taxon>Pseudomonadaceae</taxon>
        <taxon>Pseudomonas</taxon>
    </lineage>
</organism>